<dbReference type="SUPFAM" id="SSF53613">
    <property type="entry name" value="Ribokinase-like"/>
    <property type="match status" value="1"/>
</dbReference>
<proteinExistence type="inferred from homology"/>
<dbReference type="Gene3D" id="3.40.1190.20">
    <property type="match status" value="1"/>
</dbReference>
<organism evidence="5 6">
    <name type="scientific">Clostridium cibarium</name>
    <dbReference type="NCBI Taxonomy" id="2762247"/>
    <lineage>
        <taxon>Bacteria</taxon>
        <taxon>Bacillati</taxon>
        <taxon>Bacillota</taxon>
        <taxon>Clostridia</taxon>
        <taxon>Eubacteriales</taxon>
        <taxon>Clostridiaceae</taxon>
        <taxon>Clostridium</taxon>
    </lineage>
</organism>
<protein>
    <submittedName>
        <fullName evidence="5">Sugar kinase</fullName>
    </submittedName>
</protein>
<dbReference type="Proteomes" id="UP000627781">
    <property type="component" value="Unassembled WGS sequence"/>
</dbReference>
<dbReference type="CDD" id="cd01166">
    <property type="entry name" value="KdgK"/>
    <property type="match status" value="1"/>
</dbReference>
<gene>
    <name evidence="5" type="ORF">H9661_08590</name>
</gene>
<dbReference type="PANTHER" id="PTHR43320">
    <property type="entry name" value="SUGAR KINASE"/>
    <property type="match status" value="1"/>
</dbReference>
<comment type="caution">
    <text evidence="5">The sequence shown here is derived from an EMBL/GenBank/DDBJ whole genome shotgun (WGS) entry which is preliminary data.</text>
</comment>
<evidence type="ECO:0000313" key="5">
    <source>
        <dbReference type="EMBL" id="MBD7911411.1"/>
    </source>
</evidence>
<feature type="domain" description="Carbohydrate kinase PfkB" evidence="4">
    <location>
        <begin position="2"/>
        <end position="304"/>
    </location>
</feature>
<comment type="similarity">
    <text evidence="1">Belongs to the carbohydrate kinase PfkB family.</text>
</comment>
<evidence type="ECO:0000313" key="6">
    <source>
        <dbReference type="Proteomes" id="UP000627781"/>
    </source>
</evidence>
<keyword evidence="6" id="KW-1185">Reference proteome</keyword>
<keyword evidence="3 5" id="KW-0418">Kinase</keyword>
<dbReference type="InterPro" id="IPR029056">
    <property type="entry name" value="Ribokinase-like"/>
</dbReference>
<evidence type="ECO:0000256" key="3">
    <source>
        <dbReference type="ARBA" id="ARBA00022777"/>
    </source>
</evidence>
<dbReference type="RefSeq" id="WP_191768265.1">
    <property type="nucleotide sequence ID" value="NZ_JACSRA010000011.1"/>
</dbReference>
<dbReference type="EMBL" id="JACSRA010000011">
    <property type="protein sequence ID" value="MBD7911411.1"/>
    <property type="molecule type" value="Genomic_DNA"/>
</dbReference>
<dbReference type="PANTHER" id="PTHR43320:SF2">
    <property type="entry name" value="2-DEHYDRO-3-DEOXYGLUCONOKINASE_2-DEHYDRO-3-DEOXYGALACTONOKINASE"/>
    <property type="match status" value="1"/>
</dbReference>
<reference evidence="5 6" key="1">
    <citation type="submission" date="2020-08" db="EMBL/GenBank/DDBJ databases">
        <title>A Genomic Blueprint of the Chicken Gut Microbiome.</title>
        <authorList>
            <person name="Gilroy R."/>
            <person name="Ravi A."/>
            <person name="Getino M."/>
            <person name="Pursley I."/>
            <person name="Horton D.L."/>
            <person name="Alikhan N.-F."/>
            <person name="Baker D."/>
            <person name="Gharbi K."/>
            <person name="Hall N."/>
            <person name="Watson M."/>
            <person name="Adriaenssens E.M."/>
            <person name="Foster-Nyarko E."/>
            <person name="Jarju S."/>
            <person name="Secka A."/>
            <person name="Antonio M."/>
            <person name="Oren A."/>
            <person name="Chaudhuri R."/>
            <person name="La Ragione R.M."/>
            <person name="Hildebrand F."/>
            <person name="Pallen M.J."/>
        </authorList>
    </citation>
    <scope>NUCLEOTIDE SEQUENCE [LARGE SCALE GENOMIC DNA]</scope>
    <source>
        <strain evidence="5 6">Sa3CVN1</strain>
    </source>
</reference>
<evidence type="ECO:0000256" key="1">
    <source>
        <dbReference type="ARBA" id="ARBA00010688"/>
    </source>
</evidence>
<accession>A0ABR8PTA9</accession>
<dbReference type="GO" id="GO:0016301">
    <property type="term" value="F:kinase activity"/>
    <property type="evidence" value="ECO:0007669"/>
    <property type="project" value="UniProtKB-KW"/>
</dbReference>
<evidence type="ECO:0000256" key="2">
    <source>
        <dbReference type="ARBA" id="ARBA00022679"/>
    </source>
</evidence>
<dbReference type="Pfam" id="PF00294">
    <property type="entry name" value="PfkB"/>
    <property type="match status" value="1"/>
</dbReference>
<dbReference type="InterPro" id="IPR011611">
    <property type="entry name" value="PfkB_dom"/>
</dbReference>
<keyword evidence="2" id="KW-0808">Transferase</keyword>
<evidence type="ECO:0000259" key="4">
    <source>
        <dbReference type="Pfam" id="PF00294"/>
    </source>
</evidence>
<name>A0ABR8PTA9_9CLOT</name>
<sequence length="331" mass="37071">MGKIVTLGEIMLRLSPLGYDRFSQSKEFNAFYGGSEANVSVSLANFGKETSYVTKLPENDIAQCAINELRKYGVDTKDVVRGGERIGIYFSEYGESQRPTKFVFDRKGSSMAEAKREDFNWDKIFEGAEWFHFSGITPALSDECAKITFDAVKAAKKKGLTISIDLNYRETLWNKDRFSKVIRELLEYCDIALGSVEEAQMAMGVPEDEGADCNEILKEFVEKFKLKYATIILRNRFTAEDVDWTAVLYDGKTFYNSKKYDIHVIDNIGGGDAFAASLIYAITSGYSTQDIIEFATAGSCLKYSMIGDANLSTVAEVENLMYGDSTGKEKR</sequence>
<dbReference type="InterPro" id="IPR052700">
    <property type="entry name" value="Carb_kinase_PfkB-like"/>
</dbReference>